<dbReference type="InterPro" id="IPR000219">
    <property type="entry name" value="DH_dom"/>
</dbReference>
<feature type="domain" description="Peptidase S1" evidence="10">
    <location>
        <begin position="2020"/>
        <end position="2258"/>
    </location>
</feature>
<dbReference type="InterPro" id="IPR018114">
    <property type="entry name" value="TRYPSIN_HIS"/>
</dbReference>
<dbReference type="CDD" id="cd00190">
    <property type="entry name" value="Tryp_SPc"/>
    <property type="match status" value="2"/>
</dbReference>
<dbReference type="EMBL" id="CCAG010010027">
    <property type="status" value="NOT_ANNOTATED_CDS"/>
    <property type="molecule type" value="Genomic_DNA"/>
</dbReference>
<dbReference type="Proteomes" id="UP000092444">
    <property type="component" value="Unassembled WGS sequence"/>
</dbReference>
<dbReference type="InterPro" id="IPR035899">
    <property type="entry name" value="DBL_dom_sf"/>
</dbReference>
<dbReference type="Gene3D" id="2.40.10.10">
    <property type="entry name" value="Trypsin-like serine proteases"/>
    <property type="match status" value="2"/>
</dbReference>
<dbReference type="FunFam" id="2.40.10.10:FF:000068">
    <property type="entry name" value="transmembrane protease serine 2"/>
    <property type="match status" value="1"/>
</dbReference>
<feature type="domain" description="DH" evidence="9">
    <location>
        <begin position="455"/>
        <end position="600"/>
    </location>
</feature>
<dbReference type="PANTHER" id="PTHR45924:SF2">
    <property type="entry name" value="FI17866P1"/>
    <property type="match status" value="1"/>
</dbReference>
<evidence type="ECO:0000259" key="8">
    <source>
        <dbReference type="PROSITE" id="PS50003"/>
    </source>
</evidence>
<accession>A0A1B0G148</accession>
<evidence type="ECO:0000256" key="4">
    <source>
        <dbReference type="ARBA" id="ARBA00067663"/>
    </source>
</evidence>
<dbReference type="GO" id="GO:0005085">
    <property type="term" value="F:guanyl-nucleotide exchange factor activity"/>
    <property type="evidence" value="ECO:0007669"/>
    <property type="project" value="InterPro"/>
</dbReference>
<feature type="compositionally biased region" description="Pro residues" evidence="7">
    <location>
        <begin position="1077"/>
        <end position="1088"/>
    </location>
</feature>
<dbReference type="Pfam" id="PF00089">
    <property type="entry name" value="Trypsin"/>
    <property type="match status" value="2"/>
</dbReference>
<evidence type="ECO:0000256" key="7">
    <source>
        <dbReference type="SAM" id="MobiDB-lite"/>
    </source>
</evidence>
<feature type="compositionally biased region" description="Polar residues" evidence="7">
    <location>
        <begin position="1398"/>
        <end position="1409"/>
    </location>
</feature>
<dbReference type="InterPro" id="IPR043324">
    <property type="entry name" value="PH_PLEKHG1_G2_G3"/>
</dbReference>
<dbReference type="EMBL" id="CCAG010010028">
    <property type="status" value="NOT_ANNOTATED_CDS"/>
    <property type="molecule type" value="Genomic_DNA"/>
</dbReference>
<dbReference type="InterPro" id="IPR055251">
    <property type="entry name" value="SOS1_NGEF_PH"/>
</dbReference>
<evidence type="ECO:0000256" key="3">
    <source>
        <dbReference type="ARBA" id="ARBA00057221"/>
    </source>
</evidence>
<dbReference type="Gene3D" id="2.30.29.30">
    <property type="entry name" value="Pleckstrin-homology domain (PH domain)/Phosphotyrosine-binding domain (PTB)"/>
    <property type="match status" value="1"/>
</dbReference>
<evidence type="ECO:0000256" key="5">
    <source>
        <dbReference type="ARBA" id="ARBA00077177"/>
    </source>
</evidence>
<dbReference type="STRING" id="37546.A0A1B0G148"/>
<keyword evidence="2" id="KW-1015">Disulfide bond</keyword>
<dbReference type="Pfam" id="PF22697">
    <property type="entry name" value="SOS1_NGEF_PH"/>
    <property type="match status" value="1"/>
</dbReference>
<dbReference type="InterPro" id="IPR001254">
    <property type="entry name" value="Trypsin_dom"/>
</dbReference>
<dbReference type="PROSITE" id="PS00135">
    <property type="entry name" value="TRYPSIN_SER"/>
    <property type="match status" value="1"/>
</dbReference>
<dbReference type="CDD" id="cd13243">
    <property type="entry name" value="PH_PLEKHG1_G2_G3"/>
    <property type="match status" value="1"/>
</dbReference>
<feature type="compositionally biased region" description="Polar residues" evidence="7">
    <location>
        <begin position="898"/>
        <end position="907"/>
    </location>
</feature>
<dbReference type="PRINTS" id="PR00722">
    <property type="entry name" value="CHYMOTRYPSIN"/>
</dbReference>
<feature type="region of interest" description="Disordered" evidence="7">
    <location>
        <begin position="885"/>
        <end position="913"/>
    </location>
</feature>
<evidence type="ECO:0000256" key="2">
    <source>
        <dbReference type="ARBA" id="ARBA00023157"/>
    </source>
</evidence>
<feature type="region of interest" description="Disordered" evidence="7">
    <location>
        <begin position="1659"/>
        <end position="1722"/>
    </location>
</feature>
<dbReference type="Pfam" id="PF00621">
    <property type="entry name" value="RhoGEF"/>
    <property type="match status" value="1"/>
</dbReference>
<feature type="region of interest" description="Disordered" evidence="7">
    <location>
        <begin position="1055"/>
        <end position="1097"/>
    </location>
</feature>
<feature type="compositionally biased region" description="Basic and acidic residues" evidence="7">
    <location>
        <begin position="1675"/>
        <end position="1687"/>
    </location>
</feature>
<dbReference type="Gene3D" id="1.20.900.10">
    <property type="entry name" value="Dbl homology (DH) domain"/>
    <property type="match status" value="1"/>
</dbReference>
<dbReference type="SMART" id="SM00020">
    <property type="entry name" value="Tryp_SPc"/>
    <property type="match status" value="2"/>
</dbReference>
<organism evidence="11 12">
    <name type="scientific">Glossina morsitans morsitans</name>
    <name type="common">Savannah tsetse fly</name>
    <dbReference type="NCBI Taxonomy" id="37546"/>
    <lineage>
        <taxon>Eukaryota</taxon>
        <taxon>Metazoa</taxon>
        <taxon>Ecdysozoa</taxon>
        <taxon>Arthropoda</taxon>
        <taxon>Hexapoda</taxon>
        <taxon>Insecta</taxon>
        <taxon>Pterygota</taxon>
        <taxon>Neoptera</taxon>
        <taxon>Endopterygota</taxon>
        <taxon>Diptera</taxon>
        <taxon>Brachycera</taxon>
        <taxon>Muscomorpha</taxon>
        <taxon>Hippoboscoidea</taxon>
        <taxon>Glossinidae</taxon>
        <taxon>Glossina</taxon>
    </lineage>
</organism>
<dbReference type="PANTHER" id="PTHR45924">
    <property type="entry name" value="FI17866P1"/>
    <property type="match status" value="1"/>
</dbReference>
<dbReference type="InterPro" id="IPR001314">
    <property type="entry name" value="Peptidase_S1A"/>
</dbReference>
<dbReference type="PROSITE" id="PS50003">
    <property type="entry name" value="PH_DOMAIN"/>
    <property type="match status" value="1"/>
</dbReference>
<evidence type="ECO:0000256" key="1">
    <source>
        <dbReference type="ARBA" id="ARBA00022553"/>
    </source>
</evidence>
<dbReference type="PROSITE" id="PS00134">
    <property type="entry name" value="TRYPSIN_HIS"/>
    <property type="match status" value="1"/>
</dbReference>
<comment type="function">
    <text evidence="3">Protein with lectin and protease activity involved in the establishment of trypanosome infections in tsetse flies. Binds D-glucosamine and agglutinates bloodstream-form trypanosomes and rabbit red blood cells. Capable of inducing transformation of bloodstream-form trypanosomes into procyclic (midgut) forms in vitro.</text>
</comment>
<feature type="region of interest" description="Disordered" evidence="7">
    <location>
        <begin position="1398"/>
        <end position="1425"/>
    </location>
</feature>
<dbReference type="InterPro" id="IPR011993">
    <property type="entry name" value="PH-like_dom_sf"/>
</dbReference>
<dbReference type="EnsemblMetazoa" id="GMOY006989-RA">
    <property type="protein sequence ID" value="GMOY006989-PA"/>
    <property type="gene ID" value="GMOY006989"/>
</dbReference>
<evidence type="ECO:0000313" key="11">
    <source>
        <dbReference type="EnsemblMetazoa" id="GMOY006989-PA"/>
    </source>
</evidence>
<dbReference type="FunFam" id="2.40.10.10:FF:000072">
    <property type="entry name" value="CLIP-domain serine protease"/>
    <property type="match status" value="1"/>
</dbReference>
<dbReference type="SUPFAM" id="SSF50494">
    <property type="entry name" value="Trypsin-like serine proteases"/>
    <property type="match status" value="2"/>
</dbReference>
<keyword evidence="6" id="KW-0378">Hydrolase</keyword>
<keyword evidence="1" id="KW-0597">Phosphoprotein</keyword>
<evidence type="ECO:0000259" key="10">
    <source>
        <dbReference type="PROSITE" id="PS50240"/>
    </source>
</evidence>
<dbReference type="InterPro" id="IPR043504">
    <property type="entry name" value="Peptidase_S1_PA_chymotrypsin"/>
</dbReference>
<keyword evidence="6" id="KW-0720">Serine protease</keyword>
<feature type="domain" description="Peptidase S1" evidence="10">
    <location>
        <begin position="2273"/>
        <end position="2557"/>
    </location>
</feature>
<dbReference type="PhylomeDB" id="A0A1B0G148"/>
<dbReference type="InterPro" id="IPR009003">
    <property type="entry name" value="Peptidase_S1_PA"/>
</dbReference>
<protein>
    <recommendedName>
        <fullName evidence="4">Lectizyme</fullName>
    </recommendedName>
    <alternativeName>
        <fullName evidence="5">Proteolytic lectin</fullName>
    </alternativeName>
</protein>
<feature type="domain" description="PH" evidence="8">
    <location>
        <begin position="639"/>
        <end position="737"/>
    </location>
</feature>
<dbReference type="SUPFAM" id="SSF50729">
    <property type="entry name" value="PH domain-like"/>
    <property type="match status" value="1"/>
</dbReference>
<dbReference type="SMART" id="SM00325">
    <property type="entry name" value="RhoGEF"/>
    <property type="match status" value="1"/>
</dbReference>
<dbReference type="GO" id="GO:0004252">
    <property type="term" value="F:serine-type endopeptidase activity"/>
    <property type="evidence" value="ECO:0007669"/>
    <property type="project" value="InterPro"/>
</dbReference>
<dbReference type="GO" id="GO:0031267">
    <property type="term" value="F:small GTPase binding"/>
    <property type="evidence" value="ECO:0007669"/>
    <property type="project" value="TreeGrafter"/>
</dbReference>
<reference evidence="11" key="1">
    <citation type="submission" date="2020-05" db="UniProtKB">
        <authorList>
            <consortium name="EnsemblMetazoa"/>
        </authorList>
    </citation>
    <scope>IDENTIFICATION</scope>
    <source>
        <strain evidence="11">Yale</strain>
    </source>
</reference>
<feature type="compositionally biased region" description="Polar residues" evidence="7">
    <location>
        <begin position="1659"/>
        <end position="1673"/>
    </location>
</feature>
<dbReference type="SMART" id="SM00233">
    <property type="entry name" value="PH"/>
    <property type="match status" value="1"/>
</dbReference>
<evidence type="ECO:0000256" key="6">
    <source>
        <dbReference type="RuleBase" id="RU363034"/>
    </source>
</evidence>
<proteinExistence type="predicted"/>
<dbReference type="PROSITE" id="PS50240">
    <property type="entry name" value="TRYPSIN_DOM"/>
    <property type="match status" value="2"/>
</dbReference>
<feature type="compositionally biased region" description="Polar residues" evidence="7">
    <location>
        <begin position="357"/>
        <end position="373"/>
    </location>
</feature>
<dbReference type="CDD" id="cd00160">
    <property type="entry name" value="RhoGEF"/>
    <property type="match status" value="1"/>
</dbReference>
<name>A0A1B0G148_GLOMM</name>
<evidence type="ECO:0000259" key="9">
    <source>
        <dbReference type="PROSITE" id="PS50010"/>
    </source>
</evidence>
<keyword evidence="6" id="KW-0645">Protease</keyword>
<feature type="compositionally biased region" description="Polar residues" evidence="7">
    <location>
        <begin position="1693"/>
        <end position="1708"/>
    </location>
</feature>
<sequence>MDTESDDSERWEDFFGSSTELAPSVLGIYDTLTTELDGRSSESNPCISDNSDEVSLASRSDAIKKIITNSNVTSDDKLLSDLFKQNDENVNEIASCMPTQFSTSLDGNAVKSAICEITNNSLSDSSESLTAISGRNTPNRHRSNIRVLSPNVQRIITHSDIEPVDAVDIVALNNPPKSPLPNRSLRKIPVCNISNKVKLSHIPLSKITGKLTLAGSDIVETFSQDCNSDGTENLRKTSLTISPKCIEKISADNAKPISKKSPFSAKETSQIPVKYIVPGNSLLEDINFELASQETKSLTCFELVKTSTQTLLSEGFEKSCAKEQIKCSPLVRSLSTLTPSGDIEREYWRADSERQESVTQQNAKNALQTTGESQKLKFSPKEAQKMCNLILPDLARLKHRPLSSLSICSTSSSSSSGSGLDHLGCKHSTSYLASVESLADQSENELMEVPTGMTVFERACLEIVDSERSYVNDLGEVIQGYLFDWKERACLRYDELKVLFSNIEEIYEFNVALLKKLIDSGLDPVKISACFIEMKNRFEVYTTYCTSYPDAIQLLTKLLQATHTNALLTSTQKLLQHTLPLGSYLLKPVQRILKYHLLLDAYEIMRQVARNIDQVKRKLEQQTRVKELSGILDGWLGPELTVLGELRLEGVLMESNKPRKVLLFSSMLIIAKAKEDNRLQFKSYIHQNNLMLSEHLAGEQTSFYIIPYDEPRNQIKLTAKSRDQKRLWTQHIKSVILEKFDNIPPRAKELVYQLGDEEDHSADKHSWKWSLTSTSTPTYLERRNQYRRSEMRNRSKIKRKTISSPNTFHNLNDVGYTDSETVLKPISKSSDSINDKRLLDIDTGIEEEIQNSGEECKQCKQRNEESCRHFGSSRQFKRMLALGSKPLKERSKSVPRMSVSTRKQNATALAEESPSKSSVLKFEETKSYSHKTFPKRITSLKKQRCNNKKETSTFYMTLSEFEDASTTVLKITESSENISNPSQLDSDIKSEKYVNLMLSNVSDSYEGLADANHKSNARISAEKVKQDAQIVLDLLRDSKEFNRFCCKLQKKRSTEKNCNSSKTPAEKVNESIISDLPPRPPSKSPPPLEIENEFKREPSSYESEPIYETLRRNVHVPYKFSPVFSRSKSVQCPKGREKTVEPAASSDSDYVTLIYPNDDACRYEGHSKVNNIEKIIGRDTQGSSKEKNSTDNILTEKCDSFLKTRAAKNNSTVVAVTTKPAQSVQASKNRVRNLLRSSTSTSITEESFPKGQNRSILHLQGSEAVGERIAHLDYADPRSLFIITKSDTTTTLQRDSVFSLTSSNDSVCEQKRLNSKFADSSQNFEYEHCVEATLENDFRDSAIYSDDTDRRMDPAQQIPSYLSSLQNTYKPPIPPKILSTPSNAPLQISKLLRETPKTEATINPSSRANSAIARKKSKQEKEKQTNFDPQAYTIIDQIHPVKTGTIQCGLWSLIAIFSLLSTQAHDKAALKTLVSPLQRTGTPITLLEQSLTQKLGMTKDHPKRRTNADLTPHLYTNTAHNLYAPHQSFSKKDAINFSNVHHRADGSAFQTFGSFRESRNSKQIIKPVQVQAHRRSDSANVEIIAAPAVELPINPLITIPKRIVPATFENTTKLVSHHNYQYIPLQKDFLSHLLVELRPKNNCTPDNRDATDERNALSESTFGGVGQHSSFHQSSTERYDRSEETSSSRRSGFQFTSHTLSPQNNFQPQAYREDNPVFNDTPGFEHAYDEEMIGTHAEKEKLSSRQSIFESEANPASYSYEFSPLPSSLHSIGPVIALGKQYRDEVTKFGDINGPITTLSQRPQRGAYFPDTDMRPANNYSPHKMFNEYMGSHDSPGSRKSRYYPFKSSRSPRVIFPTNDNIGTTGPSGPASGLYFNDNVVFRDQNFGLNELAAIQDVRNEFTLQDLDSTSESSAPLAVQSVNTFKEKADITSELVCQHRGGTCEFFISCWMTNGLLKGTCSGLLRGCCHRTAKSANLRTSDFVGNTIDLTDLPQKNFGPVRNDPSCGISLAKQTAQRRIVGGDDAGFGSFPWQAYIRIGSSRCGGSLISRRHVVTAGHCVARATPRQVHVTLGDYVINSAVEPLPAYTFGVRRIDVHPYFKFTPQADRFDVSVLTLERVVHFMPHIAPICLPDKNEDFLGKFGWAAGWGALNPGSRLRPKTLQTVDVPVIENRVCERWHRQNGINVVIYPEMMCAGYRNGGKDSCQGDSGGPLMHEKNGRWYLIGIVSAGYSCASRGQPGIYHRVPFTVDWISYVPECGLARTFQNTLRKRIIGGRPAQFAEYPWQAHIRIGEYQCGGVLISSNMVATAAHCIQQARLQDISVYLGELDTQNLGHAEEPLPPEKYNVIQKLIHPRFEFRMTQPDRYDLALLKLAKPTGFSEHILPICLPQHHIRLVGRKAIVAGWGKTEASLGQAGTNMLQVASVPIISNCETGPVLKCLRWHEIKNIEVELYGEMFCAGHSDGHQDACLGKKGLYVQKSNLKANIYPIISGDSGGPLIIKERGNLNGFNIVIISDKWLYCHLLILLVFNGITNGVVYHNSIYNEAITPALRQSIQRDLPKEAKFFDDFDRK</sequence>
<dbReference type="InterPro" id="IPR033116">
    <property type="entry name" value="TRYPSIN_SER"/>
</dbReference>
<dbReference type="InterPro" id="IPR001849">
    <property type="entry name" value="PH_domain"/>
</dbReference>
<dbReference type="PROSITE" id="PS50010">
    <property type="entry name" value="DH_2"/>
    <property type="match status" value="1"/>
</dbReference>
<evidence type="ECO:0000313" key="12">
    <source>
        <dbReference type="Proteomes" id="UP000092444"/>
    </source>
</evidence>
<dbReference type="VEuPathDB" id="VectorBase:GMOY006989"/>
<dbReference type="GO" id="GO:0006508">
    <property type="term" value="P:proteolysis"/>
    <property type="evidence" value="ECO:0007669"/>
    <property type="project" value="UniProtKB-KW"/>
</dbReference>
<keyword evidence="12" id="KW-1185">Reference proteome</keyword>
<dbReference type="SUPFAM" id="SSF48065">
    <property type="entry name" value="DBL homology domain (DH-domain)"/>
    <property type="match status" value="1"/>
</dbReference>
<feature type="region of interest" description="Disordered" evidence="7">
    <location>
        <begin position="352"/>
        <end position="375"/>
    </location>
</feature>